<keyword evidence="12" id="KW-1185">Reference proteome</keyword>
<sequence>MGNMCAKPDVYDMNQLDFSYFSEERIIGKGGFGTVYAVRKRFGNQDENEVFYAAKELDKKNISKVKGLPEMTLSELQYMIEISEGFGGKGAKFLMNMECAFQSNSKLYIVQDLMDGGDLHFNMMHRTRRKVFDLERVKWYSACCLLGLEEIHSLNILHRDIKPANMLLDKQGYAKLADFGLCGRLDKDGKCRARGGTLSFMSPESRNKQKKGRHGTAHDYFGLGVMIFVMFTCQYPFSKFGNFNTVIAAHLSEISVGGGEDDDKKKDLNYDEGNGASAGRSSAMMGAALELEQEKLPEHYQLDNKTLRKLPNDDARDLCKKLLMMNEKYRLGYKGAQQVMKHKFFEGIDWEAMKNRTAPPPAKPDTSRASVATGELDLLKLLGSDEGEQKSDPKVSDRVQKMFEDFSYNPYLDHPDDIKADDESASVVSTDNNSESVGTRSNADSTKDTGSGGSRELLSPELIGMSSRNNLSLGLAIAEETLDPRTGTAITSDNPYNNYDPADLATLNEMTPETPIGMKRAKGGFYEVEGGANPDEKTSTSTNYSGTLRGSRKKVHPGGKDLSVVEEGSFTDIK</sequence>
<evidence type="ECO:0000256" key="1">
    <source>
        <dbReference type="ARBA" id="ARBA00022527"/>
    </source>
</evidence>
<feature type="binding site" evidence="7">
    <location>
        <position position="55"/>
    </location>
    <ligand>
        <name>ATP</name>
        <dbReference type="ChEBI" id="CHEBI:30616"/>
    </ligand>
</feature>
<evidence type="ECO:0000256" key="3">
    <source>
        <dbReference type="ARBA" id="ARBA00022679"/>
    </source>
</evidence>
<reference evidence="12" key="1">
    <citation type="journal article" date="2023" name="Commun. Biol.">
        <title>Genome analysis of Parmales, the sister group of diatoms, reveals the evolutionary specialization of diatoms from phago-mixotrophs to photoautotrophs.</title>
        <authorList>
            <person name="Ban H."/>
            <person name="Sato S."/>
            <person name="Yoshikawa S."/>
            <person name="Yamada K."/>
            <person name="Nakamura Y."/>
            <person name="Ichinomiya M."/>
            <person name="Sato N."/>
            <person name="Blanc-Mathieu R."/>
            <person name="Endo H."/>
            <person name="Kuwata A."/>
            <person name="Ogata H."/>
        </authorList>
    </citation>
    <scope>NUCLEOTIDE SEQUENCE [LARGE SCALE GENOMIC DNA]</scope>
    <source>
        <strain evidence="12">NIES 3700</strain>
    </source>
</reference>
<feature type="compositionally biased region" description="Polar residues" evidence="8">
    <location>
        <begin position="539"/>
        <end position="548"/>
    </location>
</feature>
<dbReference type="GO" id="GO:0005524">
    <property type="term" value="F:ATP binding"/>
    <property type="evidence" value="ECO:0007669"/>
    <property type="project" value="UniProtKB-UniRule"/>
</dbReference>
<dbReference type="SUPFAM" id="SSF56112">
    <property type="entry name" value="Protein kinase-like (PK-like)"/>
    <property type="match status" value="1"/>
</dbReference>
<comment type="caution">
    <text evidence="11">The sequence shown here is derived from an EMBL/GenBank/DDBJ whole genome shotgun (WGS) entry which is preliminary data.</text>
</comment>
<feature type="compositionally biased region" description="Polar residues" evidence="8">
    <location>
        <begin position="426"/>
        <end position="444"/>
    </location>
</feature>
<evidence type="ECO:0008006" key="13">
    <source>
        <dbReference type="Google" id="ProtNLM"/>
    </source>
</evidence>
<dbReference type="SMART" id="SM00220">
    <property type="entry name" value="S_TKc"/>
    <property type="match status" value="1"/>
</dbReference>
<name>A0A9W7CK93_9STRA</name>
<evidence type="ECO:0000259" key="10">
    <source>
        <dbReference type="PROSITE" id="PS51285"/>
    </source>
</evidence>
<keyword evidence="1" id="KW-0723">Serine/threonine-protein kinase</keyword>
<dbReference type="InterPro" id="IPR000961">
    <property type="entry name" value="AGC-kinase_C"/>
</dbReference>
<dbReference type="OrthoDB" id="4062651at2759"/>
<dbReference type="EMBL" id="BRXW01000096">
    <property type="protein sequence ID" value="GMI06164.1"/>
    <property type="molecule type" value="Genomic_DNA"/>
</dbReference>
<evidence type="ECO:0000256" key="8">
    <source>
        <dbReference type="SAM" id="MobiDB-lite"/>
    </source>
</evidence>
<evidence type="ECO:0000256" key="2">
    <source>
        <dbReference type="ARBA" id="ARBA00022553"/>
    </source>
</evidence>
<evidence type="ECO:0000259" key="9">
    <source>
        <dbReference type="PROSITE" id="PS50011"/>
    </source>
</evidence>
<dbReference type="Proteomes" id="UP001165122">
    <property type="component" value="Unassembled WGS sequence"/>
</dbReference>
<feature type="region of interest" description="Disordered" evidence="8">
    <location>
        <begin position="257"/>
        <end position="281"/>
    </location>
</feature>
<accession>A0A9W7CK93</accession>
<evidence type="ECO:0000313" key="11">
    <source>
        <dbReference type="EMBL" id="GMI06164.1"/>
    </source>
</evidence>
<keyword evidence="5" id="KW-0418">Kinase</keyword>
<keyword evidence="4 7" id="KW-0547">Nucleotide-binding</keyword>
<dbReference type="PROSITE" id="PS51285">
    <property type="entry name" value="AGC_KINASE_CTER"/>
    <property type="match status" value="1"/>
</dbReference>
<keyword evidence="2" id="KW-0597">Phosphoprotein</keyword>
<keyword evidence="3" id="KW-0808">Transferase</keyword>
<evidence type="ECO:0000256" key="7">
    <source>
        <dbReference type="PROSITE-ProRule" id="PRU10141"/>
    </source>
</evidence>
<dbReference type="PROSITE" id="PS50011">
    <property type="entry name" value="PROTEIN_KINASE_DOM"/>
    <property type="match status" value="1"/>
</dbReference>
<dbReference type="InterPro" id="IPR008271">
    <property type="entry name" value="Ser/Thr_kinase_AS"/>
</dbReference>
<dbReference type="Pfam" id="PF00069">
    <property type="entry name" value="Pkinase"/>
    <property type="match status" value="1"/>
</dbReference>
<keyword evidence="6 7" id="KW-0067">ATP-binding</keyword>
<dbReference type="Gene3D" id="1.10.510.10">
    <property type="entry name" value="Transferase(Phosphotransferase) domain 1"/>
    <property type="match status" value="2"/>
</dbReference>
<evidence type="ECO:0000256" key="4">
    <source>
        <dbReference type="ARBA" id="ARBA00022741"/>
    </source>
</evidence>
<protein>
    <recommendedName>
        <fullName evidence="13">Protein kinase domain-containing protein</fullName>
    </recommendedName>
</protein>
<dbReference type="PANTHER" id="PTHR24351">
    <property type="entry name" value="RIBOSOMAL PROTEIN S6 KINASE"/>
    <property type="match status" value="1"/>
</dbReference>
<gene>
    <name evidence="11" type="ORF">TrLO_g3509</name>
</gene>
<dbReference type="InterPro" id="IPR017441">
    <property type="entry name" value="Protein_kinase_ATP_BS"/>
</dbReference>
<feature type="region of interest" description="Disordered" evidence="8">
    <location>
        <begin position="410"/>
        <end position="463"/>
    </location>
</feature>
<evidence type="ECO:0000256" key="6">
    <source>
        <dbReference type="ARBA" id="ARBA00022840"/>
    </source>
</evidence>
<feature type="region of interest" description="Disordered" evidence="8">
    <location>
        <begin position="527"/>
        <end position="574"/>
    </location>
</feature>
<organism evidence="11 12">
    <name type="scientific">Triparma laevis f. longispina</name>
    <dbReference type="NCBI Taxonomy" id="1714387"/>
    <lineage>
        <taxon>Eukaryota</taxon>
        <taxon>Sar</taxon>
        <taxon>Stramenopiles</taxon>
        <taxon>Ochrophyta</taxon>
        <taxon>Bolidophyceae</taxon>
        <taxon>Parmales</taxon>
        <taxon>Triparmaceae</taxon>
        <taxon>Triparma</taxon>
    </lineage>
</organism>
<evidence type="ECO:0000256" key="5">
    <source>
        <dbReference type="ARBA" id="ARBA00022777"/>
    </source>
</evidence>
<dbReference type="Gene3D" id="3.30.200.20">
    <property type="entry name" value="Phosphorylase Kinase, domain 1"/>
    <property type="match status" value="1"/>
</dbReference>
<dbReference type="PROSITE" id="PS00108">
    <property type="entry name" value="PROTEIN_KINASE_ST"/>
    <property type="match status" value="1"/>
</dbReference>
<proteinExistence type="predicted"/>
<feature type="compositionally biased region" description="Basic and acidic residues" evidence="8">
    <location>
        <begin position="413"/>
        <end position="422"/>
    </location>
</feature>
<dbReference type="InterPro" id="IPR000719">
    <property type="entry name" value="Prot_kinase_dom"/>
</dbReference>
<evidence type="ECO:0000313" key="12">
    <source>
        <dbReference type="Proteomes" id="UP001165122"/>
    </source>
</evidence>
<dbReference type="PROSITE" id="PS00107">
    <property type="entry name" value="PROTEIN_KINASE_ATP"/>
    <property type="match status" value="1"/>
</dbReference>
<dbReference type="AlphaFoldDB" id="A0A9W7CK93"/>
<dbReference type="GO" id="GO:0004674">
    <property type="term" value="F:protein serine/threonine kinase activity"/>
    <property type="evidence" value="ECO:0007669"/>
    <property type="project" value="UniProtKB-KW"/>
</dbReference>
<feature type="domain" description="Protein kinase" evidence="9">
    <location>
        <begin position="21"/>
        <end position="345"/>
    </location>
</feature>
<feature type="domain" description="AGC-kinase C-terminal" evidence="10">
    <location>
        <begin position="346"/>
        <end position="418"/>
    </location>
</feature>
<dbReference type="InterPro" id="IPR011009">
    <property type="entry name" value="Kinase-like_dom_sf"/>
</dbReference>